<feature type="region of interest" description="Disordered" evidence="1">
    <location>
        <begin position="63"/>
        <end position="98"/>
    </location>
</feature>
<evidence type="ECO:0000313" key="4">
    <source>
        <dbReference type="Proteomes" id="UP000524246"/>
    </source>
</evidence>
<accession>A0A7X9FR12</accession>
<feature type="region of interest" description="Disordered" evidence="1">
    <location>
        <begin position="29"/>
        <end position="51"/>
    </location>
</feature>
<comment type="caution">
    <text evidence="3">The sequence shown here is derived from an EMBL/GenBank/DDBJ whole genome shotgun (WGS) entry which is preliminary data.</text>
</comment>
<gene>
    <name evidence="3" type="ORF">GYA55_05905</name>
</gene>
<sequence>MKHKLFPFLLILSFFSLFMVNNCGIPPTVTPEPNDMQESQIPPKVTTELSPELPTELLTEVPTEVRTETPVEATSEEPTETPESTTPPTPSITSTDPEKKAYSSEGIWAMPPNYLEFSLDEMSVSTIDEYFSSDNCFCEDHDPLQNKLHIVFNQCKNIKSMEPKFSCLYKMDKNDIFLFGNFFSAPIMRLIFYAEIDPMIPTQSGKQSFTTKSEFVAKINCSSTPNSSYYYPTTFTVGNRQSYYITEEGRTFIGPEHSTNDTNKMAYVLIVDFQPQFLGYDENGKEQQRTPVYLYRYVFPDTEDHKDPIEIIHDALKKTVNPGTPTDGTLDQEFTEKNGEKIFYNCRLNTVNPGFVIGGVGSEVEEGIGVNVKFKYLILETQYSIDNNLFDKPYSSSD</sequence>
<dbReference type="EMBL" id="JAAZON010000254">
    <property type="protein sequence ID" value="NMC62689.1"/>
    <property type="molecule type" value="Genomic_DNA"/>
</dbReference>
<name>A0A7X9FR12_9DELT</name>
<dbReference type="Proteomes" id="UP000524246">
    <property type="component" value="Unassembled WGS sequence"/>
</dbReference>
<organism evidence="3 4">
    <name type="scientific">SAR324 cluster bacterium</name>
    <dbReference type="NCBI Taxonomy" id="2024889"/>
    <lineage>
        <taxon>Bacteria</taxon>
        <taxon>Deltaproteobacteria</taxon>
        <taxon>SAR324 cluster</taxon>
    </lineage>
</organism>
<evidence type="ECO:0000313" key="3">
    <source>
        <dbReference type="EMBL" id="NMC62689.1"/>
    </source>
</evidence>
<evidence type="ECO:0000256" key="1">
    <source>
        <dbReference type="SAM" id="MobiDB-lite"/>
    </source>
</evidence>
<proteinExistence type="predicted"/>
<feature type="signal peptide" evidence="2">
    <location>
        <begin position="1"/>
        <end position="19"/>
    </location>
</feature>
<keyword evidence="2" id="KW-0732">Signal</keyword>
<reference evidence="3 4" key="1">
    <citation type="journal article" date="2020" name="Biotechnol. Biofuels">
        <title>New insights from the biogas microbiome by comprehensive genome-resolved metagenomics of nearly 1600 species originating from multiple anaerobic digesters.</title>
        <authorList>
            <person name="Campanaro S."/>
            <person name="Treu L."/>
            <person name="Rodriguez-R L.M."/>
            <person name="Kovalovszki A."/>
            <person name="Ziels R.M."/>
            <person name="Maus I."/>
            <person name="Zhu X."/>
            <person name="Kougias P.G."/>
            <person name="Basile A."/>
            <person name="Luo G."/>
            <person name="Schluter A."/>
            <person name="Konstantinidis K.T."/>
            <person name="Angelidaki I."/>
        </authorList>
    </citation>
    <scope>NUCLEOTIDE SEQUENCE [LARGE SCALE GENOMIC DNA]</scope>
    <source>
        <strain evidence="3">AS27yjCOA_65</strain>
    </source>
</reference>
<evidence type="ECO:0000256" key="2">
    <source>
        <dbReference type="SAM" id="SignalP"/>
    </source>
</evidence>
<feature type="chain" id="PRO_5031149107" evidence="2">
    <location>
        <begin position="20"/>
        <end position="398"/>
    </location>
</feature>
<protein>
    <submittedName>
        <fullName evidence="3">Uncharacterized protein</fullName>
    </submittedName>
</protein>
<dbReference type="AlphaFoldDB" id="A0A7X9FR12"/>